<proteinExistence type="predicted"/>
<dbReference type="InterPro" id="IPR052336">
    <property type="entry name" value="MlaD_Phospholipid_Transporter"/>
</dbReference>
<dbReference type="InterPro" id="IPR003399">
    <property type="entry name" value="Mce/MlaD"/>
</dbReference>
<sequence>MIKVSNETKVGVLTVVAIVLLVLGFNLLKGKSLFSSDKTIYAVYKQVNGLQPSNFVQVNGLKVGSVSDLNILDNNAGRILVTLRITKDVEIPRNSVARITGDLLGTKAVQIDFGNANDYLKSGDTIYAAVDGSITDALKEQLNPLVKKLETTLSAVDSVLLTVNAIFDTTTEGNLRVAVAHLKNTMGNFSATSSSLNRMMDPEKGNVQATFNNLAAISENLKNNNDKITGILTNAEKATGTLANGQLDSSLQDLQHTVANLNQMTSKLNSNDGSLGLLMNDKKVYNNLQTSLGSLNKLLEDLRVNPKRYVHFSLFGKKDKVKPLPSDTVTAQ</sequence>
<feature type="transmembrane region" description="Helical" evidence="2">
    <location>
        <begin position="12"/>
        <end position="28"/>
    </location>
</feature>
<reference evidence="4 5" key="1">
    <citation type="submission" date="2016-10" db="EMBL/GenBank/DDBJ databases">
        <authorList>
            <person name="de Groot N.N."/>
        </authorList>
    </citation>
    <scope>NUCLEOTIDE SEQUENCE [LARGE SCALE GENOMIC DNA]</scope>
    <source>
        <strain evidence="4 5">DSM 21039</strain>
    </source>
</reference>
<gene>
    <name evidence="4" type="ORF">SAMN04488505_104129</name>
</gene>
<dbReference type="EMBL" id="FOBB01000004">
    <property type="protein sequence ID" value="SEM34975.1"/>
    <property type="molecule type" value="Genomic_DNA"/>
</dbReference>
<keyword evidence="2" id="KW-0472">Membrane</keyword>
<dbReference type="Pfam" id="PF02470">
    <property type="entry name" value="MlaD"/>
    <property type="match status" value="1"/>
</dbReference>
<dbReference type="STRING" id="573321.SAMN04488505_104129"/>
<keyword evidence="2" id="KW-1133">Transmembrane helix</keyword>
<evidence type="ECO:0000313" key="4">
    <source>
        <dbReference type="EMBL" id="SEM34975.1"/>
    </source>
</evidence>
<dbReference type="PANTHER" id="PTHR33371:SF4">
    <property type="entry name" value="INTERMEMBRANE PHOSPHOLIPID TRANSPORT SYSTEM BINDING PROTEIN MLAD"/>
    <property type="match status" value="1"/>
</dbReference>
<dbReference type="Proteomes" id="UP000198984">
    <property type="component" value="Unassembled WGS sequence"/>
</dbReference>
<evidence type="ECO:0000259" key="3">
    <source>
        <dbReference type="Pfam" id="PF02470"/>
    </source>
</evidence>
<evidence type="ECO:0000256" key="2">
    <source>
        <dbReference type="SAM" id="Phobius"/>
    </source>
</evidence>
<accession>A0A1H7XMS0</accession>
<keyword evidence="2" id="KW-0812">Transmembrane</keyword>
<dbReference type="RefSeq" id="WP_089914622.1">
    <property type="nucleotide sequence ID" value="NZ_FOBB01000004.1"/>
</dbReference>
<name>A0A1H7XMS0_9BACT</name>
<dbReference type="PANTHER" id="PTHR33371">
    <property type="entry name" value="INTERMEMBRANE PHOSPHOLIPID TRANSPORT SYSTEM BINDING PROTEIN MLAD-RELATED"/>
    <property type="match status" value="1"/>
</dbReference>
<dbReference type="OrthoDB" id="9769132at2"/>
<organism evidence="4 5">
    <name type="scientific">Chitinophaga rupis</name>
    <dbReference type="NCBI Taxonomy" id="573321"/>
    <lineage>
        <taxon>Bacteria</taxon>
        <taxon>Pseudomonadati</taxon>
        <taxon>Bacteroidota</taxon>
        <taxon>Chitinophagia</taxon>
        <taxon>Chitinophagales</taxon>
        <taxon>Chitinophagaceae</taxon>
        <taxon>Chitinophaga</taxon>
    </lineage>
</organism>
<evidence type="ECO:0000256" key="1">
    <source>
        <dbReference type="SAM" id="Coils"/>
    </source>
</evidence>
<feature type="domain" description="Mce/MlaD" evidence="3">
    <location>
        <begin position="38"/>
        <end position="114"/>
    </location>
</feature>
<dbReference type="AlphaFoldDB" id="A0A1H7XMS0"/>
<feature type="coiled-coil region" evidence="1">
    <location>
        <begin position="251"/>
        <end position="305"/>
    </location>
</feature>
<evidence type="ECO:0000313" key="5">
    <source>
        <dbReference type="Proteomes" id="UP000198984"/>
    </source>
</evidence>
<keyword evidence="5" id="KW-1185">Reference proteome</keyword>
<protein>
    <submittedName>
        <fullName evidence="4">Phospholipid/cholesterol/gamma-HCH transport system substrate-binding protein</fullName>
    </submittedName>
</protein>
<keyword evidence="1" id="KW-0175">Coiled coil</keyword>